<protein>
    <submittedName>
        <fullName evidence="2">Uncharacterized protein</fullName>
    </submittedName>
</protein>
<proteinExistence type="predicted"/>
<feature type="compositionally biased region" description="Basic and acidic residues" evidence="1">
    <location>
        <begin position="310"/>
        <end position="329"/>
    </location>
</feature>
<sequence length="432" mass="47573">MQVGEGIVDMVIGYSARVIQIVARRRDSKGVGGGGGRRKGCGIETAGTGGGDINYGGNTAWLGGATGTVERVGASVRAGGGDNCSSGIGGGEGGSWPVPYSRWLFFSDPFKIQSYLLENLAPVRLDQPPNTEPTQLPVTGIHFRVQKSMATVDILLSSYPNQPLQLPWTPINWDVAESPLWPGCEEYSELSAFSELLNIKSESNLSERHFNQFLKAFGQMLPKGHKLPDSFYSSKKVVAPLVTMRTRGRGGRLLSNKNRDDTFLRLLMEDMNHQTSTNSDSHCDTDEEHETSDDVNYHDCSPPDIETPLDVEKHEPKNSNNKDEIERDEEGREILIISGKCAQFAVKQRTGRCPAPSWVFFSNLGAVQHPIRSKTTNWALSNAQLAIFQRTRRYPAPNWRTGCWTAPSWVFLSEMGAGQRTNNELGAVQCPV</sequence>
<name>A0AAP0ASR6_9ASPA</name>
<reference evidence="2 3" key="1">
    <citation type="journal article" date="2022" name="Nat. Plants">
        <title>Genomes of leafy and leafless Platanthera orchids illuminate the evolution of mycoheterotrophy.</title>
        <authorList>
            <person name="Li M.H."/>
            <person name="Liu K.W."/>
            <person name="Li Z."/>
            <person name="Lu H.C."/>
            <person name="Ye Q.L."/>
            <person name="Zhang D."/>
            <person name="Wang J.Y."/>
            <person name="Li Y.F."/>
            <person name="Zhong Z.M."/>
            <person name="Liu X."/>
            <person name="Yu X."/>
            <person name="Liu D.K."/>
            <person name="Tu X.D."/>
            <person name="Liu B."/>
            <person name="Hao Y."/>
            <person name="Liao X.Y."/>
            <person name="Jiang Y.T."/>
            <person name="Sun W.H."/>
            <person name="Chen J."/>
            <person name="Chen Y.Q."/>
            <person name="Ai Y."/>
            <person name="Zhai J.W."/>
            <person name="Wu S.S."/>
            <person name="Zhou Z."/>
            <person name="Hsiao Y.Y."/>
            <person name="Wu W.L."/>
            <person name="Chen Y.Y."/>
            <person name="Lin Y.F."/>
            <person name="Hsu J.L."/>
            <person name="Li C.Y."/>
            <person name="Wang Z.W."/>
            <person name="Zhao X."/>
            <person name="Zhong W.Y."/>
            <person name="Ma X.K."/>
            <person name="Ma L."/>
            <person name="Huang J."/>
            <person name="Chen G.Z."/>
            <person name="Huang M.Z."/>
            <person name="Huang L."/>
            <person name="Peng D.H."/>
            <person name="Luo Y.B."/>
            <person name="Zou S.Q."/>
            <person name="Chen S.P."/>
            <person name="Lan S."/>
            <person name="Tsai W.C."/>
            <person name="Van de Peer Y."/>
            <person name="Liu Z.J."/>
        </authorList>
    </citation>
    <scope>NUCLEOTIDE SEQUENCE [LARGE SCALE GENOMIC DNA]</scope>
    <source>
        <strain evidence="2">Lor287</strain>
    </source>
</reference>
<evidence type="ECO:0000313" key="3">
    <source>
        <dbReference type="Proteomes" id="UP001418222"/>
    </source>
</evidence>
<dbReference type="AlphaFoldDB" id="A0AAP0ASR6"/>
<dbReference type="EMBL" id="JBBWWQ010000021">
    <property type="protein sequence ID" value="KAK8913829.1"/>
    <property type="molecule type" value="Genomic_DNA"/>
</dbReference>
<gene>
    <name evidence="2" type="ORF">KSP39_PZI023538</name>
</gene>
<dbReference type="Proteomes" id="UP001418222">
    <property type="component" value="Unassembled WGS sequence"/>
</dbReference>
<evidence type="ECO:0000256" key="1">
    <source>
        <dbReference type="SAM" id="MobiDB-lite"/>
    </source>
</evidence>
<keyword evidence="3" id="KW-1185">Reference proteome</keyword>
<feature type="region of interest" description="Disordered" evidence="1">
    <location>
        <begin position="274"/>
        <end position="329"/>
    </location>
</feature>
<comment type="caution">
    <text evidence="2">The sequence shown here is derived from an EMBL/GenBank/DDBJ whole genome shotgun (WGS) entry which is preliminary data.</text>
</comment>
<accession>A0AAP0ASR6</accession>
<organism evidence="2 3">
    <name type="scientific">Platanthera zijinensis</name>
    <dbReference type="NCBI Taxonomy" id="2320716"/>
    <lineage>
        <taxon>Eukaryota</taxon>
        <taxon>Viridiplantae</taxon>
        <taxon>Streptophyta</taxon>
        <taxon>Embryophyta</taxon>
        <taxon>Tracheophyta</taxon>
        <taxon>Spermatophyta</taxon>
        <taxon>Magnoliopsida</taxon>
        <taxon>Liliopsida</taxon>
        <taxon>Asparagales</taxon>
        <taxon>Orchidaceae</taxon>
        <taxon>Orchidoideae</taxon>
        <taxon>Orchideae</taxon>
        <taxon>Orchidinae</taxon>
        <taxon>Platanthera</taxon>
    </lineage>
</organism>
<evidence type="ECO:0000313" key="2">
    <source>
        <dbReference type="EMBL" id="KAK8913829.1"/>
    </source>
</evidence>